<evidence type="ECO:0000256" key="1">
    <source>
        <dbReference type="SAM" id="MobiDB-lite"/>
    </source>
</evidence>
<dbReference type="GO" id="GO:0005524">
    <property type="term" value="F:ATP binding"/>
    <property type="evidence" value="ECO:0007669"/>
    <property type="project" value="InterPro"/>
</dbReference>
<feature type="region of interest" description="Disordered" evidence="1">
    <location>
        <begin position="1"/>
        <end position="23"/>
    </location>
</feature>
<accession>A0A1X6MN45</accession>
<dbReference type="GO" id="GO:0004674">
    <property type="term" value="F:protein serine/threonine kinase activity"/>
    <property type="evidence" value="ECO:0007669"/>
    <property type="project" value="TreeGrafter"/>
</dbReference>
<dbReference type="InterPro" id="IPR001245">
    <property type="entry name" value="Ser-Thr/Tyr_kinase_cat_dom"/>
</dbReference>
<dbReference type="Pfam" id="PF07714">
    <property type="entry name" value="PK_Tyr_Ser-Thr"/>
    <property type="match status" value="1"/>
</dbReference>
<dbReference type="InterPro" id="IPR000719">
    <property type="entry name" value="Prot_kinase_dom"/>
</dbReference>
<dbReference type="EMBL" id="KZ110607">
    <property type="protein sequence ID" value="OSX57646.1"/>
    <property type="molecule type" value="Genomic_DNA"/>
</dbReference>
<dbReference type="PROSITE" id="PS50011">
    <property type="entry name" value="PROTEIN_KINASE_DOM"/>
    <property type="match status" value="1"/>
</dbReference>
<evidence type="ECO:0000259" key="2">
    <source>
        <dbReference type="PROSITE" id="PS50011"/>
    </source>
</evidence>
<dbReference type="Gene3D" id="1.10.510.10">
    <property type="entry name" value="Transferase(Phosphotransferase) domain 1"/>
    <property type="match status" value="2"/>
</dbReference>
<dbReference type="SUPFAM" id="SSF56112">
    <property type="entry name" value="Protein kinase-like (PK-like)"/>
    <property type="match status" value="1"/>
</dbReference>
<dbReference type="RefSeq" id="XP_024334440.1">
    <property type="nucleotide sequence ID" value="XM_024486983.1"/>
</dbReference>
<dbReference type="PANTHER" id="PTHR44329">
    <property type="entry name" value="SERINE/THREONINE-PROTEIN KINASE TNNI3K-RELATED"/>
    <property type="match status" value="1"/>
</dbReference>
<proteinExistence type="predicted"/>
<dbReference type="PANTHER" id="PTHR44329:SF214">
    <property type="entry name" value="PROTEIN KINASE DOMAIN-CONTAINING PROTEIN"/>
    <property type="match status" value="1"/>
</dbReference>
<dbReference type="InterPro" id="IPR011009">
    <property type="entry name" value="Kinase-like_dom_sf"/>
</dbReference>
<dbReference type="InterPro" id="IPR051681">
    <property type="entry name" value="Ser/Thr_Kinases-Pseudokinases"/>
</dbReference>
<gene>
    <name evidence="3" type="ORF">POSPLADRAFT_1155775</name>
</gene>
<protein>
    <recommendedName>
        <fullName evidence="2">Protein kinase domain-containing protein</fullName>
    </recommendedName>
</protein>
<name>A0A1X6MN45_9APHY</name>
<feature type="domain" description="Protein kinase" evidence="2">
    <location>
        <begin position="1"/>
        <end position="367"/>
    </location>
</feature>
<dbReference type="STRING" id="670580.A0A1X6MN45"/>
<dbReference type="AlphaFoldDB" id="A0A1X6MN45"/>
<dbReference type="Proteomes" id="UP000194127">
    <property type="component" value="Unassembled WGS sequence"/>
</dbReference>
<dbReference type="OrthoDB" id="2791079at2759"/>
<reference evidence="3 4" key="1">
    <citation type="submission" date="2017-04" db="EMBL/GenBank/DDBJ databases">
        <title>Genome Sequence of the Model Brown-Rot Fungus Postia placenta SB12.</title>
        <authorList>
            <consortium name="DOE Joint Genome Institute"/>
            <person name="Gaskell J."/>
            <person name="Kersten P."/>
            <person name="Larrondo L.F."/>
            <person name="Canessa P."/>
            <person name="Martinez D."/>
            <person name="Hibbett D."/>
            <person name="Schmoll M."/>
            <person name="Kubicek C.P."/>
            <person name="Martinez A.T."/>
            <person name="Yadav J."/>
            <person name="Master E."/>
            <person name="Magnuson J.K."/>
            <person name="James T."/>
            <person name="Yaver D."/>
            <person name="Berka R."/>
            <person name="Labutti K."/>
            <person name="Lipzen A."/>
            <person name="Aerts A."/>
            <person name="Barry K."/>
            <person name="Henrissat B."/>
            <person name="Blanchette R."/>
            <person name="Grigoriev I."/>
            <person name="Cullen D."/>
        </authorList>
    </citation>
    <scope>NUCLEOTIDE SEQUENCE [LARGE SCALE GENOMIC DNA]</scope>
    <source>
        <strain evidence="3 4">MAD-698-R-SB12</strain>
    </source>
</reference>
<keyword evidence="4" id="KW-1185">Reference proteome</keyword>
<sequence length="724" mass="82137">MRPPNQLGGVSALPGGPDQRPGSTQAILETMAQALIVIPPGPLQDAVSEVRKLTRNFHWLQCDEQVEGFLKLCTDVGCAFTRLDRSPGKRLQIDDIIMFLGTNPQFFAYTRIELPEQLVVDENPLYYGGFADVFLARDGTKKLALKKLRISESERHDKRIIRDFSREILCWKFLHHPNINKLVGASLDSFSMLSPWMENGNVPSYIHDTPDVDWIGLLWFGTRRPQMYDKRACLTDFGLSRLMVLVDASAMGLSGMGTCYMMAPELFDPESYARKHAWPTKQTDVYALAMVMFEVMAGYVPWGKESEHRIIYKVISGHRPQRTDPKPYRRHSDVIWKLMERCWDQDWRKRPTTTEILRQLKNVHDVSRRACTQSLLSAAEELPAWKWGHRRGCLERMSQRASLSVIVNNGYARFCEAKMRRPPDTGWYERVVVGLNSTRRRPQFTLVQGSKTDGVSANGAVYRMLGTAEQGDGKCSNILTGAFTLEYDPTTNGFWKSGHNPRWPYGIELLGLLLMEAPSLKHLCLENFEELLWMHEPLGQVVTRFRELTSLTLRVGWGPILTSAALANVTSLLIEGFQAEDLQLETEVEVEDAPILMDSYIRRLEIWLAHLPLCQFVRFFPNVRQFLRDIFNKPSLDLAKAKVADIVTCPIKCPMYHLDLDATTDAESKAMPLGRKLATIVQSIHDTSPVVLTVELKSGLPWSCSVQTLLSTASRRTASSFPAD</sequence>
<evidence type="ECO:0000313" key="3">
    <source>
        <dbReference type="EMBL" id="OSX57646.1"/>
    </source>
</evidence>
<evidence type="ECO:0000313" key="4">
    <source>
        <dbReference type="Proteomes" id="UP000194127"/>
    </source>
</evidence>
<organism evidence="3 4">
    <name type="scientific">Postia placenta MAD-698-R-SB12</name>
    <dbReference type="NCBI Taxonomy" id="670580"/>
    <lineage>
        <taxon>Eukaryota</taxon>
        <taxon>Fungi</taxon>
        <taxon>Dikarya</taxon>
        <taxon>Basidiomycota</taxon>
        <taxon>Agaricomycotina</taxon>
        <taxon>Agaricomycetes</taxon>
        <taxon>Polyporales</taxon>
        <taxon>Adustoporiaceae</taxon>
        <taxon>Rhodonia</taxon>
    </lineage>
</organism>
<dbReference type="GeneID" id="36331932"/>